<dbReference type="RefSeq" id="WP_132329865.1">
    <property type="nucleotide sequence ID" value="NZ_SMJZ01000008.1"/>
</dbReference>
<keyword evidence="2" id="KW-1185">Reference proteome</keyword>
<sequence length="90" mass="9720">MRLRSAICDACSRIRKRPNPAGTTSLDRVLPFCEAFPGGVPDQIYFGGFDHRQGHPGDGGVLFELREGGEPALAAYEQDTGERGVVSGRE</sequence>
<dbReference type="EMBL" id="SMJZ01000008">
    <property type="protein sequence ID" value="TDC10535.1"/>
    <property type="molecule type" value="Genomic_DNA"/>
</dbReference>
<dbReference type="Proteomes" id="UP000295157">
    <property type="component" value="Unassembled WGS sequence"/>
</dbReference>
<organism evidence="1 2">
    <name type="scientific">Nonomuraea longispora</name>
    <dbReference type="NCBI Taxonomy" id="1848320"/>
    <lineage>
        <taxon>Bacteria</taxon>
        <taxon>Bacillati</taxon>
        <taxon>Actinomycetota</taxon>
        <taxon>Actinomycetes</taxon>
        <taxon>Streptosporangiales</taxon>
        <taxon>Streptosporangiaceae</taxon>
        <taxon>Nonomuraea</taxon>
    </lineage>
</organism>
<gene>
    <name evidence="1" type="ORF">E1267_03975</name>
</gene>
<comment type="caution">
    <text evidence="1">The sequence shown here is derived from an EMBL/GenBank/DDBJ whole genome shotgun (WGS) entry which is preliminary data.</text>
</comment>
<reference evidence="1 2" key="1">
    <citation type="submission" date="2019-02" db="EMBL/GenBank/DDBJ databases">
        <title>Draft genome sequences of novel Actinobacteria.</title>
        <authorList>
            <person name="Sahin N."/>
            <person name="Ay H."/>
            <person name="Saygin H."/>
        </authorList>
    </citation>
    <scope>NUCLEOTIDE SEQUENCE [LARGE SCALE GENOMIC DNA]</scope>
    <source>
        <strain evidence="1 2">KC201</strain>
    </source>
</reference>
<dbReference type="OrthoDB" id="1495537at2"/>
<protein>
    <submittedName>
        <fullName evidence="1">Uncharacterized protein</fullName>
    </submittedName>
</protein>
<proteinExistence type="predicted"/>
<accession>A0A4R4NMU0</accession>
<evidence type="ECO:0000313" key="1">
    <source>
        <dbReference type="EMBL" id="TDC10535.1"/>
    </source>
</evidence>
<dbReference type="AlphaFoldDB" id="A0A4R4NMU0"/>
<evidence type="ECO:0000313" key="2">
    <source>
        <dbReference type="Proteomes" id="UP000295157"/>
    </source>
</evidence>
<name>A0A4R4NMU0_9ACTN</name>